<protein>
    <submittedName>
        <fullName evidence="1">Uncharacterized protein</fullName>
    </submittedName>
</protein>
<gene>
    <name evidence="1" type="ORF">AUMI_110720</name>
</gene>
<evidence type="ECO:0000313" key="1">
    <source>
        <dbReference type="EMBL" id="BAU99614.1"/>
    </source>
</evidence>
<dbReference type="OrthoDB" id="4565953at2"/>
<dbReference type="Proteomes" id="UP000243847">
    <property type="component" value="Chromosome sequence1"/>
</dbReference>
<name>A0A173LXN0_9MICO</name>
<sequence>MSAEKFHFEHKGKDFAIPKFENIPSGVVRKSRKAENDVDAAFLVLELTLGEDSAELKALDEKPLSDVGDIIKAWTNGVTMGESSGS</sequence>
<dbReference type="EMBL" id="AP017457">
    <property type="protein sequence ID" value="BAU99614.1"/>
    <property type="molecule type" value="Genomic_DNA"/>
</dbReference>
<proteinExistence type="predicted"/>
<dbReference type="GeneID" id="80452265"/>
<accession>A0A173LXN0</accession>
<evidence type="ECO:0000313" key="2">
    <source>
        <dbReference type="Proteomes" id="UP000243847"/>
    </source>
</evidence>
<dbReference type="KEGG" id="amin:AUMI_110720"/>
<dbReference type="RefSeq" id="WP_096382234.1">
    <property type="nucleotide sequence ID" value="NZ_AP017457.1"/>
</dbReference>
<dbReference type="AlphaFoldDB" id="A0A173LXN0"/>
<organism evidence="1 2">
    <name type="scientific">Aurantimicrobium minutum</name>
    <dbReference type="NCBI Taxonomy" id="708131"/>
    <lineage>
        <taxon>Bacteria</taxon>
        <taxon>Bacillati</taxon>
        <taxon>Actinomycetota</taxon>
        <taxon>Actinomycetes</taxon>
        <taxon>Micrococcales</taxon>
        <taxon>Microbacteriaceae</taxon>
        <taxon>Aurantimicrobium</taxon>
    </lineage>
</organism>
<reference evidence="1 2" key="1">
    <citation type="journal article" date="2016" name="Genome Announc.">
        <title>Complete Genome Sequence of Aurantimicrobium minutum Type Strain KNCT, a Planktonic Ultramicrobacterium Isolated from River Water.</title>
        <authorList>
            <person name="Nakai R."/>
            <person name="Fujisawa T."/>
            <person name="Nakamura Y."/>
            <person name="Nishide H."/>
            <person name="Uchiyama I."/>
            <person name="Baba T."/>
            <person name="Toyoda A."/>
            <person name="Fujiyama A."/>
            <person name="Naganuma T."/>
            <person name="Niki H."/>
        </authorList>
    </citation>
    <scope>NUCLEOTIDE SEQUENCE [LARGE SCALE GENOMIC DNA]</scope>
    <source>
        <strain evidence="1 2">KNC</strain>
    </source>
</reference>